<dbReference type="GO" id="GO:0005829">
    <property type="term" value="C:cytosol"/>
    <property type="evidence" value="ECO:0007669"/>
    <property type="project" value="TreeGrafter"/>
</dbReference>
<accession>A0A016W522</accession>
<dbReference type="OrthoDB" id="1728974at2759"/>
<reference evidence="6" key="1">
    <citation type="journal article" date="2015" name="Nat. Genet.">
        <title>The genome and transcriptome of the zoonotic hookworm Ancylostoma ceylanicum identify infection-specific gene families.</title>
        <authorList>
            <person name="Schwarz E.M."/>
            <person name="Hu Y."/>
            <person name="Antoshechkin I."/>
            <person name="Miller M.M."/>
            <person name="Sternberg P.W."/>
            <person name="Aroian R.V."/>
        </authorList>
    </citation>
    <scope>NUCLEOTIDE SEQUENCE</scope>
    <source>
        <strain evidence="6">HY135</strain>
    </source>
</reference>
<dbReference type="GO" id="GO:0005524">
    <property type="term" value="F:ATP binding"/>
    <property type="evidence" value="ECO:0007669"/>
    <property type="project" value="UniProtKB-KW"/>
</dbReference>
<evidence type="ECO:0000313" key="5">
    <source>
        <dbReference type="EMBL" id="EYC34686.1"/>
    </source>
</evidence>
<dbReference type="Proteomes" id="UP000024635">
    <property type="component" value="Unassembled WGS sequence"/>
</dbReference>
<evidence type="ECO:0000313" key="6">
    <source>
        <dbReference type="Proteomes" id="UP000024635"/>
    </source>
</evidence>
<evidence type="ECO:0000256" key="3">
    <source>
        <dbReference type="ARBA" id="ARBA00022777"/>
    </source>
</evidence>
<dbReference type="CDD" id="cd07776">
    <property type="entry name" value="ASKHA_NBD_FGGY_SpXK-like"/>
    <property type="match status" value="1"/>
</dbReference>
<dbReference type="GO" id="GO:0004856">
    <property type="term" value="F:D-xylulokinase activity"/>
    <property type="evidence" value="ECO:0007669"/>
    <property type="project" value="UniProtKB-UniRule"/>
</dbReference>
<dbReference type="STRING" id="53326.A0A016W522"/>
<dbReference type="InterPro" id="IPR043129">
    <property type="entry name" value="ATPase_NBD"/>
</dbReference>
<dbReference type="AlphaFoldDB" id="A0A016W522"/>
<comment type="catalytic activity">
    <reaction evidence="4">
        <text>D-xylulose + ATP = D-xylulose 5-phosphate + ADP + H(+)</text>
        <dbReference type="Rhea" id="RHEA:10964"/>
        <dbReference type="ChEBI" id="CHEBI:15378"/>
        <dbReference type="ChEBI" id="CHEBI:17140"/>
        <dbReference type="ChEBI" id="CHEBI:30616"/>
        <dbReference type="ChEBI" id="CHEBI:57737"/>
        <dbReference type="ChEBI" id="CHEBI:456216"/>
        <dbReference type="EC" id="2.7.1.17"/>
    </reaction>
</comment>
<dbReference type="PANTHER" id="PTHR10196:SF57">
    <property type="entry name" value="XYLULOSE KINASE"/>
    <property type="match status" value="1"/>
</dbReference>
<dbReference type="EC" id="2.7.1.17" evidence="4"/>
<dbReference type="SUPFAM" id="SSF53067">
    <property type="entry name" value="Actin-like ATPase domain"/>
    <property type="match status" value="2"/>
</dbReference>
<keyword evidence="4" id="KW-0067">ATP-binding</keyword>
<evidence type="ECO:0000256" key="4">
    <source>
        <dbReference type="RuleBase" id="RU367058"/>
    </source>
</evidence>
<evidence type="ECO:0000256" key="1">
    <source>
        <dbReference type="ARBA" id="ARBA00009156"/>
    </source>
</evidence>
<comment type="similarity">
    <text evidence="1 4">Belongs to the FGGY kinase family.</text>
</comment>
<dbReference type="EMBL" id="JARK01001337">
    <property type="protein sequence ID" value="EYC34686.1"/>
    <property type="molecule type" value="Genomic_DNA"/>
</dbReference>
<dbReference type="GO" id="GO:0005997">
    <property type="term" value="P:xylulose metabolic process"/>
    <property type="evidence" value="ECO:0007669"/>
    <property type="project" value="UniProtKB-UniRule"/>
</dbReference>
<gene>
    <name evidence="5" type="primary">Acey_s0001.g94</name>
    <name evidence="5" type="synonym">Acey-R08D7.7</name>
    <name evidence="5" type="ORF">Y032_0001g94</name>
</gene>
<sequence>MPPGQIACDTGSTTAPSRILGMTVAADDLFLGVDLSTQQLKGIVLNGKNEVVLRHAVNFSKDLPEFRTCDGVLKEPDGSIVSPVLMWVKAMDLLLEHIRSRIAVKNIRCVGGGAQQHGTVYWATGASKRLANLSSEAALHDGLGQAAFALTLSPIWMDSSTEKQCQAMEKAVDGKENMARITGSRAHHRFSGPQIKKVLETNASVWSNCERISVISSFACSLFLGNIAPIDYTDGSGMNLMDIRRKVWAIRRSQGRFPIPDVKNRAVEKSICSHNFGSVPQVRGHFRTQSWSSTCLASVDGGDEQRTSLRAKLGPLANPLKPLGSISNYMVKRYGFSEKCQVLPFLGDNPASLAGLNLAKGDVGISLGTSDTVFFTTSEFKPCVDAHVFSHFSGRSDEFMALVCFKNGSLTRERIRKQLGCQWSEFGALLSRTLAGNNGNIGLFFDEDEIAPRVKKGDFRFVKEGKYRPVKEFTSEVEARALLEGQSLLKLLYAKTMGCQIGKGKLIPHCVAFRPTVCQHLDLHSRYERIDHKNYIYFRWEKLSTVKDRLNHELSEDTHKSQHWIGYVEDDAVIEEQSRHARKKFEMTI</sequence>
<keyword evidence="4" id="KW-0119">Carbohydrate metabolism</keyword>
<dbReference type="Gene3D" id="3.30.420.40">
    <property type="match status" value="3"/>
</dbReference>
<organism evidence="5 6">
    <name type="scientific">Ancylostoma ceylanicum</name>
    <dbReference type="NCBI Taxonomy" id="53326"/>
    <lineage>
        <taxon>Eukaryota</taxon>
        <taxon>Metazoa</taxon>
        <taxon>Ecdysozoa</taxon>
        <taxon>Nematoda</taxon>
        <taxon>Chromadorea</taxon>
        <taxon>Rhabditida</taxon>
        <taxon>Rhabditina</taxon>
        <taxon>Rhabditomorpha</taxon>
        <taxon>Strongyloidea</taxon>
        <taxon>Ancylostomatidae</taxon>
        <taxon>Ancylostomatinae</taxon>
        <taxon>Ancylostoma</taxon>
    </lineage>
</organism>
<keyword evidence="4" id="KW-0547">Nucleotide-binding</keyword>
<dbReference type="PANTHER" id="PTHR10196">
    <property type="entry name" value="SUGAR KINASE"/>
    <property type="match status" value="1"/>
</dbReference>
<keyword evidence="4" id="KW-0859">Xylose metabolism</keyword>
<dbReference type="InterPro" id="IPR042024">
    <property type="entry name" value="D-XK_euk"/>
</dbReference>
<comment type="caution">
    <text evidence="5">The sequence shown here is derived from an EMBL/GenBank/DDBJ whole genome shotgun (WGS) entry which is preliminary data.</text>
</comment>
<comment type="function">
    <text evidence="4">Phosphorylates D-xylulose to produce D-xylulose 5-phosphate, a molecule that may play an important role in the regulation of glucose metabolism and lipogenesis.</text>
</comment>
<proteinExistence type="inferred from homology"/>
<name>A0A016W522_9BILA</name>
<keyword evidence="2 4" id="KW-0808">Transferase</keyword>
<keyword evidence="3 4" id="KW-0418">Kinase</keyword>
<evidence type="ECO:0000256" key="2">
    <source>
        <dbReference type="ARBA" id="ARBA00022679"/>
    </source>
</evidence>
<protein>
    <recommendedName>
        <fullName evidence="4">Xylulose kinase</fullName>
        <ecNumber evidence="4">2.7.1.17</ecNumber>
    </recommendedName>
</protein>
<keyword evidence="6" id="KW-1185">Reference proteome</keyword>
<dbReference type="GO" id="GO:0042732">
    <property type="term" value="P:D-xylose metabolic process"/>
    <property type="evidence" value="ECO:0007669"/>
    <property type="project" value="UniProtKB-UniRule"/>
</dbReference>